<keyword evidence="1" id="KW-0175">Coiled coil</keyword>
<evidence type="ECO:0000313" key="3">
    <source>
        <dbReference type="Proteomes" id="UP000000488"/>
    </source>
</evidence>
<protein>
    <recommendedName>
        <fullName evidence="4">DUF2381 family protein</fullName>
    </recommendedName>
</protein>
<dbReference type="Proteomes" id="UP000000488">
    <property type="component" value="Chromosome"/>
</dbReference>
<evidence type="ECO:0000256" key="1">
    <source>
        <dbReference type="SAM" id="Coils"/>
    </source>
</evidence>
<dbReference type="KEGG" id="mfu:LILAB_29995"/>
<reference evidence="2 3" key="1">
    <citation type="journal article" date="2011" name="J. Bacteriol.">
        <title>Genome sequence of the halotolerant marine bacterium Myxococcus fulvus HW-1.</title>
        <authorList>
            <person name="Li Z.F."/>
            <person name="Li X."/>
            <person name="Liu H."/>
            <person name="Liu X."/>
            <person name="Han K."/>
            <person name="Wu Z.H."/>
            <person name="Hu W."/>
            <person name="Li F.F."/>
            <person name="Li Y.Z."/>
        </authorList>
    </citation>
    <scope>NUCLEOTIDE SEQUENCE [LARGE SCALE GENOMIC DNA]</scope>
    <source>
        <strain evidence="3">ATCC BAA-855 / HW-1</strain>
    </source>
</reference>
<evidence type="ECO:0008006" key="4">
    <source>
        <dbReference type="Google" id="ProtNLM"/>
    </source>
</evidence>
<dbReference type="Pfam" id="PF09544">
    <property type="entry name" value="DUF2381"/>
    <property type="match status" value="1"/>
</dbReference>
<dbReference type="AlphaFoldDB" id="F8CPB8"/>
<sequence length="244" mass="26657">MLRFDTPLVRAELTGPGRFRKVMDGELLILVPEEPVDDESRATLTVSFADGAVPTQATLQLIVATPARAERQVELFRRARSAASLQRELRETQRALQGLHAENARLKASQTLPDGLMGLWTSGDMGRTGVAAKENLGIRKHARNSLALRFVLTFRSRSVLMVVSLKNPPGAKPWQATGAALVGPDSAELKVARVWAPAALKPDEERTILVETEPVEGALRGPFTLTLWAEDGKRPIILGNIEFP</sequence>
<name>F8CPB8_MYXFH</name>
<evidence type="ECO:0000313" key="2">
    <source>
        <dbReference type="EMBL" id="AEI67880.1"/>
    </source>
</evidence>
<dbReference type="NCBIfam" id="TIGR02268">
    <property type="entry name" value="Myxococcus xanthus paralogous family TIGR02268"/>
    <property type="match status" value="1"/>
</dbReference>
<gene>
    <name evidence="2" type="ordered locus">LILAB_29995</name>
</gene>
<accession>F8CPB8</accession>
<dbReference type="HOGENOM" id="CLU_078790_0_0_7"/>
<feature type="coiled-coil region" evidence="1">
    <location>
        <begin position="82"/>
        <end position="109"/>
    </location>
</feature>
<dbReference type="EMBL" id="CP002830">
    <property type="protein sequence ID" value="AEI67880.1"/>
    <property type="molecule type" value="Genomic_DNA"/>
</dbReference>
<organism evidence="2 3">
    <name type="scientific">Myxococcus fulvus (strain ATCC BAA-855 / HW-1)</name>
    <dbReference type="NCBI Taxonomy" id="483219"/>
    <lineage>
        <taxon>Bacteria</taxon>
        <taxon>Pseudomonadati</taxon>
        <taxon>Myxococcota</taxon>
        <taxon>Myxococcia</taxon>
        <taxon>Myxococcales</taxon>
        <taxon>Cystobacterineae</taxon>
        <taxon>Myxococcaceae</taxon>
        <taxon>Myxococcus</taxon>
    </lineage>
</organism>
<proteinExistence type="predicted"/>
<dbReference type="InterPro" id="IPR011754">
    <property type="entry name" value="Mxa_paralog_2268"/>
</dbReference>